<sequence length="119" mass="13742">KNNNKENFDTTANMSKKNTNNNNLKQKKTLNNLSTWNEQVTQELKREKTNLLQEIKENKLASNSLEKKAILATSLSQEMSIDKTLKDRSIKDQKEVLIANKNNNLTNKLEKQSLQLQLL</sequence>
<evidence type="ECO:0000313" key="2">
    <source>
        <dbReference type="Proteomes" id="UP000789860"/>
    </source>
</evidence>
<keyword evidence="2" id="KW-1185">Reference proteome</keyword>
<evidence type="ECO:0000313" key="1">
    <source>
        <dbReference type="EMBL" id="CAG8582553.1"/>
    </source>
</evidence>
<protein>
    <submittedName>
        <fullName evidence="1">9968_t:CDS:1</fullName>
    </submittedName>
</protein>
<dbReference type="EMBL" id="CAJVPM010011639">
    <property type="protein sequence ID" value="CAG8582553.1"/>
    <property type="molecule type" value="Genomic_DNA"/>
</dbReference>
<proteinExistence type="predicted"/>
<organism evidence="1 2">
    <name type="scientific">Scutellospora calospora</name>
    <dbReference type="NCBI Taxonomy" id="85575"/>
    <lineage>
        <taxon>Eukaryota</taxon>
        <taxon>Fungi</taxon>
        <taxon>Fungi incertae sedis</taxon>
        <taxon>Mucoromycota</taxon>
        <taxon>Glomeromycotina</taxon>
        <taxon>Glomeromycetes</taxon>
        <taxon>Diversisporales</taxon>
        <taxon>Gigasporaceae</taxon>
        <taxon>Scutellospora</taxon>
    </lineage>
</organism>
<comment type="caution">
    <text evidence="1">The sequence shown here is derived from an EMBL/GenBank/DDBJ whole genome shotgun (WGS) entry which is preliminary data.</text>
</comment>
<gene>
    <name evidence="1" type="ORF">SCALOS_LOCUS6262</name>
</gene>
<feature type="non-terminal residue" evidence="1">
    <location>
        <position position="1"/>
    </location>
</feature>
<dbReference type="Proteomes" id="UP000789860">
    <property type="component" value="Unassembled WGS sequence"/>
</dbReference>
<name>A0ACA9MJS1_9GLOM</name>
<feature type="non-terminal residue" evidence="1">
    <location>
        <position position="119"/>
    </location>
</feature>
<accession>A0ACA9MJS1</accession>
<reference evidence="1" key="1">
    <citation type="submission" date="2021-06" db="EMBL/GenBank/DDBJ databases">
        <authorList>
            <person name="Kallberg Y."/>
            <person name="Tangrot J."/>
            <person name="Rosling A."/>
        </authorList>
    </citation>
    <scope>NUCLEOTIDE SEQUENCE</scope>
    <source>
        <strain evidence="1">AU212A</strain>
    </source>
</reference>